<dbReference type="GO" id="GO:0000160">
    <property type="term" value="P:phosphorelay signal transduction system"/>
    <property type="evidence" value="ECO:0007669"/>
    <property type="project" value="UniProtKB-KW"/>
</dbReference>
<proteinExistence type="predicted"/>
<dbReference type="Pfam" id="PF02954">
    <property type="entry name" value="HTH_8"/>
    <property type="match status" value="1"/>
</dbReference>
<accession>A0A1Y1RZ71</accession>
<dbReference type="Pfam" id="PF00158">
    <property type="entry name" value="Sigma54_activat"/>
    <property type="match status" value="1"/>
</dbReference>
<dbReference type="InterPro" id="IPR058031">
    <property type="entry name" value="AAA_lid_NorR"/>
</dbReference>
<dbReference type="PROSITE" id="PS00688">
    <property type="entry name" value="SIGMA54_INTERACT_3"/>
    <property type="match status" value="1"/>
</dbReference>
<dbReference type="SUPFAM" id="SSF46689">
    <property type="entry name" value="Homeodomain-like"/>
    <property type="match status" value="1"/>
</dbReference>
<dbReference type="PROSITE" id="PS50045">
    <property type="entry name" value="SIGMA54_INTERACT_4"/>
    <property type="match status" value="1"/>
</dbReference>
<dbReference type="InterPro" id="IPR009057">
    <property type="entry name" value="Homeodomain-like_sf"/>
</dbReference>
<dbReference type="PROSITE" id="PS00676">
    <property type="entry name" value="SIGMA54_INTERACT_2"/>
    <property type="match status" value="1"/>
</dbReference>
<dbReference type="FunFam" id="3.40.50.2300:FF:000018">
    <property type="entry name" value="DNA-binding transcriptional regulator NtrC"/>
    <property type="match status" value="1"/>
</dbReference>
<dbReference type="PROSITE" id="PS50110">
    <property type="entry name" value="RESPONSE_REGULATORY"/>
    <property type="match status" value="1"/>
</dbReference>
<keyword evidence="3" id="KW-0067">ATP-binding</keyword>
<dbReference type="Pfam" id="PF00072">
    <property type="entry name" value="Response_reg"/>
    <property type="match status" value="1"/>
</dbReference>
<evidence type="ECO:0000259" key="9">
    <source>
        <dbReference type="PROSITE" id="PS50045"/>
    </source>
</evidence>
<gene>
    <name evidence="11" type="ORF">B4O97_07780</name>
</gene>
<keyword evidence="2" id="KW-0547">Nucleotide-binding</keyword>
<dbReference type="SUPFAM" id="SSF52540">
    <property type="entry name" value="P-loop containing nucleoside triphosphate hydrolases"/>
    <property type="match status" value="1"/>
</dbReference>
<evidence type="ECO:0000256" key="1">
    <source>
        <dbReference type="ARBA" id="ARBA00022553"/>
    </source>
</evidence>
<dbReference type="Gene3D" id="3.40.50.300">
    <property type="entry name" value="P-loop containing nucleotide triphosphate hydrolases"/>
    <property type="match status" value="1"/>
</dbReference>
<dbReference type="GO" id="GO:0005524">
    <property type="term" value="F:ATP binding"/>
    <property type="evidence" value="ECO:0007669"/>
    <property type="project" value="UniProtKB-KW"/>
</dbReference>
<comment type="caution">
    <text evidence="11">The sequence shown here is derived from an EMBL/GenBank/DDBJ whole genome shotgun (WGS) entry which is preliminary data.</text>
</comment>
<evidence type="ECO:0000313" key="11">
    <source>
        <dbReference type="EMBL" id="ORC35959.1"/>
    </source>
</evidence>
<keyword evidence="5" id="KW-0805">Transcription regulation</keyword>
<dbReference type="InterPro" id="IPR011006">
    <property type="entry name" value="CheY-like_superfamily"/>
</dbReference>
<evidence type="ECO:0000256" key="6">
    <source>
        <dbReference type="ARBA" id="ARBA00023125"/>
    </source>
</evidence>
<reference evidence="11 12" key="1">
    <citation type="submission" date="2017-03" db="EMBL/GenBank/DDBJ databases">
        <title>Draft Genome sequence of Marispirochaeta sp. strain JC444.</title>
        <authorList>
            <person name="Shivani Y."/>
            <person name="Subhash Y."/>
            <person name="Sasikala C."/>
            <person name="Ramana C."/>
        </authorList>
    </citation>
    <scope>NUCLEOTIDE SEQUENCE [LARGE SCALE GENOMIC DNA]</scope>
    <source>
        <strain evidence="11 12">JC444</strain>
    </source>
</reference>
<sequence>MSLVLVIDDEPGIRSVLHDILTDEGYSVISAEDGIEGLALLRENPVDLVILDVWLPNMGGIDVLKQIKEEYPDLEVIVISGHANIDMAVKAVKLGAFDFIEKPLSLDRLLTICRNAFQLEELRRENTNLKRSLFIEDEIIGESPGINKVRERIRQSAASDAKVLILGDNGTGKELVAREIHRQSGRAAGPFVEVNCAAIPDTLIESELFGHEKGAFTGAVSRRKGKFESADGGTLFLDEIADMSLNAQAKVLRVIQEQLFQRVGGEVQISVNVRLLAATNKDIQAEIRAGRFREDLFFRLNVVPVHVPSLRDRLEDLPLLVEYFMRRYASDDPAGTVRHFSNEAMQVLQNYLWPGNIRELKNFIERINIMSDEESISAETALYYLGEQQVSPAHTDLRDYLDLRLNEAKELFEKRFLETKLQECGYNISQTAGNLGIYPSNLHSKIKKYSIEIKK</sequence>
<dbReference type="Pfam" id="PF25601">
    <property type="entry name" value="AAA_lid_14"/>
    <property type="match status" value="1"/>
</dbReference>
<feature type="modified residue" description="4-aspartylphosphate" evidence="8">
    <location>
        <position position="52"/>
    </location>
</feature>
<dbReference type="CDD" id="cd00009">
    <property type="entry name" value="AAA"/>
    <property type="match status" value="1"/>
</dbReference>
<dbReference type="InterPro" id="IPR002197">
    <property type="entry name" value="HTH_Fis"/>
</dbReference>
<dbReference type="FunFam" id="3.40.50.300:FF:000006">
    <property type="entry name" value="DNA-binding transcriptional regulator NtrC"/>
    <property type="match status" value="1"/>
</dbReference>
<dbReference type="InterPro" id="IPR003593">
    <property type="entry name" value="AAA+_ATPase"/>
</dbReference>
<keyword evidence="4" id="KW-0902">Two-component regulatory system</keyword>
<dbReference type="Proteomes" id="UP000192343">
    <property type="component" value="Unassembled WGS sequence"/>
</dbReference>
<dbReference type="OrthoDB" id="9803970at2"/>
<dbReference type="GO" id="GO:0043565">
    <property type="term" value="F:sequence-specific DNA binding"/>
    <property type="evidence" value="ECO:0007669"/>
    <property type="project" value="InterPro"/>
</dbReference>
<protein>
    <submittedName>
        <fullName evidence="11">Fis family transcriptional regulator</fullName>
    </submittedName>
</protein>
<dbReference type="Gene3D" id="1.10.8.60">
    <property type="match status" value="1"/>
</dbReference>
<dbReference type="InterPro" id="IPR027417">
    <property type="entry name" value="P-loop_NTPase"/>
</dbReference>
<dbReference type="InterPro" id="IPR025943">
    <property type="entry name" value="Sigma_54_int_dom_ATP-bd_2"/>
</dbReference>
<dbReference type="Gene3D" id="3.40.50.2300">
    <property type="match status" value="1"/>
</dbReference>
<evidence type="ECO:0000313" key="12">
    <source>
        <dbReference type="Proteomes" id="UP000192343"/>
    </source>
</evidence>
<evidence type="ECO:0000256" key="3">
    <source>
        <dbReference type="ARBA" id="ARBA00022840"/>
    </source>
</evidence>
<dbReference type="InterPro" id="IPR002078">
    <property type="entry name" value="Sigma_54_int"/>
</dbReference>
<dbReference type="AlphaFoldDB" id="A0A1Y1RZ71"/>
<evidence type="ECO:0000256" key="5">
    <source>
        <dbReference type="ARBA" id="ARBA00023015"/>
    </source>
</evidence>
<dbReference type="CDD" id="cd17550">
    <property type="entry name" value="REC_NtrX-like"/>
    <property type="match status" value="1"/>
</dbReference>
<keyword evidence="6" id="KW-0238">DNA-binding</keyword>
<dbReference type="SUPFAM" id="SSF52172">
    <property type="entry name" value="CheY-like"/>
    <property type="match status" value="1"/>
</dbReference>
<dbReference type="PANTHER" id="PTHR32071">
    <property type="entry name" value="TRANSCRIPTIONAL REGULATORY PROTEIN"/>
    <property type="match status" value="1"/>
</dbReference>
<dbReference type="EMBL" id="MWQY01000007">
    <property type="protein sequence ID" value="ORC35959.1"/>
    <property type="molecule type" value="Genomic_DNA"/>
</dbReference>
<feature type="domain" description="Response regulatory" evidence="10">
    <location>
        <begin position="3"/>
        <end position="117"/>
    </location>
</feature>
<dbReference type="RefSeq" id="WP_083049776.1">
    <property type="nucleotide sequence ID" value="NZ_MWQY01000007.1"/>
</dbReference>
<dbReference type="SMART" id="SM00382">
    <property type="entry name" value="AAA"/>
    <property type="match status" value="1"/>
</dbReference>
<name>A0A1Y1RZ71_9SPIO</name>
<evidence type="ECO:0000256" key="7">
    <source>
        <dbReference type="ARBA" id="ARBA00023163"/>
    </source>
</evidence>
<dbReference type="GO" id="GO:0006355">
    <property type="term" value="P:regulation of DNA-templated transcription"/>
    <property type="evidence" value="ECO:0007669"/>
    <property type="project" value="InterPro"/>
</dbReference>
<keyword evidence="7" id="KW-0804">Transcription</keyword>
<dbReference type="InterPro" id="IPR001789">
    <property type="entry name" value="Sig_transdc_resp-reg_receiver"/>
</dbReference>
<dbReference type="SMART" id="SM00448">
    <property type="entry name" value="REC"/>
    <property type="match status" value="1"/>
</dbReference>
<organism evidence="11 12">
    <name type="scientific">Marispirochaeta aestuarii</name>
    <dbReference type="NCBI Taxonomy" id="1963862"/>
    <lineage>
        <taxon>Bacteria</taxon>
        <taxon>Pseudomonadati</taxon>
        <taxon>Spirochaetota</taxon>
        <taxon>Spirochaetia</taxon>
        <taxon>Spirochaetales</taxon>
        <taxon>Spirochaetaceae</taxon>
        <taxon>Marispirochaeta</taxon>
    </lineage>
</organism>
<keyword evidence="1 8" id="KW-0597">Phosphoprotein</keyword>
<evidence type="ECO:0000259" key="10">
    <source>
        <dbReference type="PROSITE" id="PS50110"/>
    </source>
</evidence>
<evidence type="ECO:0000256" key="8">
    <source>
        <dbReference type="PROSITE-ProRule" id="PRU00169"/>
    </source>
</evidence>
<dbReference type="STRING" id="1963862.B4O97_07780"/>
<keyword evidence="12" id="KW-1185">Reference proteome</keyword>
<dbReference type="InterPro" id="IPR025944">
    <property type="entry name" value="Sigma_54_int_dom_CS"/>
</dbReference>
<dbReference type="Gene3D" id="1.10.10.60">
    <property type="entry name" value="Homeodomain-like"/>
    <property type="match status" value="1"/>
</dbReference>
<evidence type="ECO:0000256" key="2">
    <source>
        <dbReference type="ARBA" id="ARBA00022741"/>
    </source>
</evidence>
<dbReference type="PANTHER" id="PTHR32071:SF17">
    <property type="entry name" value="TRANSCRIPTIONAL REGULATOR (NTRC FAMILY)"/>
    <property type="match status" value="1"/>
</dbReference>
<evidence type="ECO:0000256" key="4">
    <source>
        <dbReference type="ARBA" id="ARBA00023012"/>
    </source>
</evidence>
<feature type="domain" description="Sigma-54 factor interaction" evidence="9">
    <location>
        <begin position="139"/>
        <end position="369"/>
    </location>
</feature>